<feature type="coiled-coil region" evidence="1">
    <location>
        <begin position="7"/>
        <end position="153"/>
    </location>
</feature>
<evidence type="ECO:0000313" key="2">
    <source>
        <dbReference type="EMBL" id="ETO24248.1"/>
    </source>
</evidence>
<proteinExistence type="predicted"/>
<accession>X6NED1</accession>
<protein>
    <submittedName>
        <fullName evidence="2">BRCT domain protein</fullName>
    </submittedName>
</protein>
<name>X6NED1_RETFI</name>
<reference evidence="2 3" key="1">
    <citation type="journal article" date="2013" name="Curr. Biol.">
        <title>The Genome of the Foraminiferan Reticulomyxa filosa.</title>
        <authorList>
            <person name="Glockner G."/>
            <person name="Hulsmann N."/>
            <person name="Schleicher M."/>
            <person name="Noegel A.A."/>
            <person name="Eichinger L."/>
            <person name="Gallinger C."/>
            <person name="Pawlowski J."/>
            <person name="Sierra R."/>
            <person name="Euteneuer U."/>
            <person name="Pillet L."/>
            <person name="Moustafa A."/>
            <person name="Platzer M."/>
            <person name="Groth M."/>
            <person name="Szafranski K."/>
            <person name="Schliwa M."/>
        </authorList>
    </citation>
    <scope>NUCLEOTIDE SEQUENCE [LARGE SCALE GENOMIC DNA]</scope>
</reference>
<dbReference type="AlphaFoldDB" id="X6NED1"/>
<organism evidence="2 3">
    <name type="scientific">Reticulomyxa filosa</name>
    <dbReference type="NCBI Taxonomy" id="46433"/>
    <lineage>
        <taxon>Eukaryota</taxon>
        <taxon>Sar</taxon>
        <taxon>Rhizaria</taxon>
        <taxon>Retaria</taxon>
        <taxon>Foraminifera</taxon>
        <taxon>Monothalamids</taxon>
        <taxon>Reticulomyxidae</taxon>
        <taxon>Reticulomyxa</taxon>
    </lineage>
</organism>
<evidence type="ECO:0000313" key="3">
    <source>
        <dbReference type="Proteomes" id="UP000023152"/>
    </source>
</evidence>
<sequence>EQGDETIEALQQKYDTLKQVWKDKELEWLTEKSTLENQLKRLQEANEQVRQDHKELESELGKLRSLELEHYKATEDQNLLTEQMVEIKDDARRVHEELEQANQLTQQYKQQLEQWKDFKKKQMEEHRALLNQKQDLIQQSKRLEIKLASIQNKFEDTCEKYNQTLLQISEMQQAYDQQMQLQKQQLDTQIANASSNFYMNDNIPHHRTITFMVTEVPFFFVPFFFFF</sequence>
<keyword evidence="3" id="KW-1185">Reference proteome</keyword>
<feature type="non-terminal residue" evidence="2">
    <location>
        <position position="1"/>
    </location>
</feature>
<evidence type="ECO:0000256" key="1">
    <source>
        <dbReference type="SAM" id="Coils"/>
    </source>
</evidence>
<keyword evidence="1" id="KW-0175">Coiled coil</keyword>
<dbReference type="Proteomes" id="UP000023152">
    <property type="component" value="Unassembled WGS sequence"/>
</dbReference>
<comment type="caution">
    <text evidence="2">The sequence shown here is derived from an EMBL/GenBank/DDBJ whole genome shotgun (WGS) entry which is preliminary data.</text>
</comment>
<dbReference type="EMBL" id="ASPP01009352">
    <property type="protein sequence ID" value="ETO24248.1"/>
    <property type="molecule type" value="Genomic_DNA"/>
</dbReference>
<gene>
    <name evidence="2" type="ORF">RFI_12915</name>
</gene>